<organism evidence="1 2">
    <name type="scientific">Sphingomonas molluscorum</name>
    <dbReference type="NCBI Taxonomy" id="418184"/>
    <lineage>
        <taxon>Bacteria</taxon>
        <taxon>Pseudomonadati</taxon>
        <taxon>Pseudomonadota</taxon>
        <taxon>Alphaproteobacteria</taxon>
        <taxon>Sphingomonadales</taxon>
        <taxon>Sphingomonadaceae</taxon>
        <taxon>Sphingomonas</taxon>
    </lineage>
</organism>
<keyword evidence="2" id="KW-1185">Reference proteome</keyword>
<proteinExistence type="predicted"/>
<dbReference type="EMBL" id="JBBGZA010000003">
    <property type="protein sequence ID" value="MEJ5096577.1"/>
    <property type="molecule type" value="Genomic_DNA"/>
</dbReference>
<accession>A0ABU8QAN1</accession>
<gene>
    <name evidence="1" type="ORF">WH159_18860</name>
</gene>
<dbReference type="Proteomes" id="UP001380365">
    <property type="component" value="Unassembled WGS sequence"/>
</dbReference>
<reference evidence="1 2" key="1">
    <citation type="submission" date="2023-12" db="EMBL/GenBank/DDBJ databases">
        <title>Gut-associated functions are favored during microbiome assembly across C. elegans life.</title>
        <authorList>
            <person name="Zimmermann J."/>
        </authorList>
    </citation>
    <scope>NUCLEOTIDE SEQUENCE [LARGE SCALE GENOMIC DNA]</scope>
    <source>
        <strain evidence="1 2">JUb134</strain>
    </source>
</reference>
<name>A0ABU8QAN1_9SPHN</name>
<evidence type="ECO:0000313" key="2">
    <source>
        <dbReference type="Proteomes" id="UP001380365"/>
    </source>
</evidence>
<comment type="caution">
    <text evidence="1">The sequence shown here is derived from an EMBL/GenBank/DDBJ whole genome shotgun (WGS) entry which is preliminary data.</text>
</comment>
<protein>
    <submittedName>
        <fullName evidence="1">Uncharacterized protein</fullName>
    </submittedName>
</protein>
<dbReference type="RefSeq" id="WP_239556280.1">
    <property type="nucleotide sequence ID" value="NZ_JBBGZA010000003.1"/>
</dbReference>
<evidence type="ECO:0000313" key="1">
    <source>
        <dbReference type="EMBL" id="MEJ5096577.1"/>
    </source>
</evidence>
<sequence>MRHAKRCGYGLERDRGGSILDEDLPGCSDRLGATLVRMSPTTSRGGHPYCHE</sequence>